<dbReference type="OrthoDB" id="211056at2157"/>
<sequence length="135" mass="14826">MSDHPAPDDADAPVDAVDDLPTVSCTRCGREWDLAYELDELAAGNQAVEQFALDHKQHTGHFPDDAATWLARCRNCPDGVERLSSRAAYRWAEVHARHTRHSIAVSHGTDGDPVLVEPGDWESSDPRDGSDADRP</sequence>
<dbReference type="InterPro" id="IPR058375">
    <property type="entry name" value="DUF8062"/>
</dbReference>
<name>A0A2I8VMN3_9EURY</name>
<dbReference type="EMBL" id="CP026309">
    <property type="protein sequence ID" value="AUV83192.1"/>
    <property type="molecule type" value="Genomic_DNA"/>
</dbReference>
<dbReference type="AlphaFoldDB" id="A0A2I8VMN3"/>
<keyword evidence="3" id="KW-1185">Reference proteome</keyword>
<reference evidence="2 3" key="1">
    <citation type="submission" date="2018-01" db="EMBL/GenBank/DDBJ databases">
        <title>Complete genome sequence of Salinigranum rubrum GX10T, an extremely halophilic archaeon isolated from a marine solar saltern.</title>
        <authorList>
            <person name="Han S."/>
        </authorList>
    </citation>
    <scope>NUCLEOTIDE SEQUENCE [LARGE SCALE GENOMIC DNA]</scope>
    <source>
        <strain evidence="2 3">GX10</strain>
    </source>
</reference>
<evidence type="ECO:0000313" key="2">
    <source>
        <dbReference type="EMBL" id="AUV83192.1"/>
    </source>
</evidence>
<dbReference type="KEGG" id="srub:C2R22_17350"/>
<organism evidence="2 3">
    <name type="scientific">Salinigranum rubrum</name>
    <dbReference type="NCBI Taxonomy" id="755307"/>
    <lineage>
        <taxon>Archaea</taxon>
        <taxon>Methanobacteriati</taxon>
        <taxon>Methanobacteriota</taxon>
        <taxon>Stenosarchaea group</taxon>
        <taxon>Halobacteria</taxon>
        <taxon>Halobacteriales</taxon>
        <taxon>Haloferacaceae</taxon>
        <taxon>Salinigranum</taxon>
    </lineage>
</organism>
<gene>
    <name evidence="2" type="ORF">C2R22_17350</name>
</gene>
<evidence type="ECO:0000313" key="3">
    <source>
        <dbReference type="Proteomes" id="UP000236584"/>
    </source>
</evidence>
<dbReference type="RefSeq" id="WP_103426881.1">
    <property type="nucleotide sequence ID" value="NZ_CP026309.1"/>
</dbReference>
<feature type="compositionally biased region" description="Basic and acidic residues" evidence="1">
    <location>
        <begin position="124"/>
        <end position="135"/>
    </location>
</feature>
<dbReference type="GeneID" id="35593896"/>
<evidence type="ECO:0000256" key="1">
    <source>
        <dbReference type="SAM" id="MobiDB-lite"/>
    </source>
</evidence>
<feature type="region of interest" description="Disordered" evidence="1">
    <location>
        <begin position="101"/>
        <end position="135"/>
    </location>
</feature>
<dbReference type="Proteomes" id="UP000236584">
    <property type="component" value="Chromosome"/>
</dbReference>
<accession>A0A2I8VMN3</accession>
<proteinExistence type="predicted"/>
<protein>
    <submittedName>
        <fullName evidence="2">Uncharacterized protein</fullName>
    </submittedName>
</protein>
<dbReference type="Pfam" id="PF26258">
    <property type="entry name" value="DUF8062"/>
    <property type="match status" value="1"/>
</dbReference>